<feature type="region of interest" description="Disordered" evidence="6">
    <location>
        <begin position="423"/>
        <end position="447"/>
    </location>
</feature>
<protein>
    <recommendedName>
        <fullName evidence="2">histone acetyltransferase</fullName>
        <ecNumber evidence="2">2.3.1.48</ecNumber>
    </recommendedName>
</protein>
<keyword evidence="4" id="KW-0012">Acyltransferase</keyword>
<feature type="compositionally biased region" description="Basic and acidic residues" evidence="6">
    <location>
        <begin position="424"/>
        <end position="447"/>
    </location>
</feature>
<evidence type="ECO:0000256" key="3">
    <source>
        <dbReference type="ARBA" id="ARBA00022679"/>
    </source>
</evidence>
<dbReference type="CDD" id="cd04301">
    <property type="entry name" value="NAT_SF"/>
    <property type="match status" value="1"/>
</dbReference>
<dbReference type="InterPro" id="IPR016181">
    <property type="entry name" value="Acyl_CoA_acyltransferase"/>
</dbReference>
<comment type="caution">
    <text evidence="9">The sequence shown here is derived from an EMBL/GenBank/DDBJ whole genome shotgun (WGS) entry which is preliminary data.</text>
</comment>
<comment type="catalytic activity">
    <reaction evidence="5">
        <text>L-lysyl-[protein] + acetyl-CoA = N(6)-acetyl-L-lysyl-[protein] + CoA + H(+)</text>
        <dbReference type="Rhea" id="RHEA:45948"/>
        <dbReference type="Rhea" id="RHEA-COMP:9752"/>
        <dbReference type="Rhea" id="RHEA-COMP:10731"/>
        <dbReference type="ChEBI" id="CHEBI:15378"/>
        <dbReference type="ChEBI" id="CHEBI:29969"/>
        <dbReference type="ChEBI" id="CHEBI:57287"/>
        <dbReference type="ChEBI" id="CHEBI:57288"/>
        <dbReference type="ChEBI" id="CHEBI:61930"/>
        <dbReference type="EC" id="2.3.1.48"/>
    </reaction>
</comment>
<evidence type="ECO:0000259" key="8">
    <source>
        <dbReference type="Pfam" id="PF10394"/>
    </source>
</evidence>
<sequence>MVLKQSQPDLSSEPKKRRKVGFANIDAGVEANECINIFLVERAEEVGSESSFRVDPIDLNQFFGDDGRIYGYKDLKVNVWFSGISFRAYADITYQSTSDGGKGITELIPALQKIFGESLLEKKDDFLQSFSTDFHYIRNIISNGEVLYPDTSKGSNGVSNHQMDGEAAPIEIVLMRLNSLPVGELYSRLVPLALLLVDGSSPIDITDPKWEIFLEVEKKTTQQGDTNVRLLGFAVVYCFYRYPDNSRLRISQILVLPNCQGQGHGRRLLEVINSVAISENVYDLTVEEPSDYLQHVRTCIDIPRLLAFEPVKPAVSSVASQLKEGKLSKRTSSIKSDPSATLVNTLREKLKITKKQFLQCWEVLIYLDIDQNDRNCMENYRILMSERMKADILGKDERKSGKQVIEIPNDYDHDMTFVMFSPPKSKDQVDENENQMEKNQDNQDEQLSKLVDERMEQIKQIAEKVALHS</sequence>
<dbReference type="GO" id="GO:0004402">
    <property type="term" value="F:histone acetyltransferase activity"/>
    <property type="evidence" value="ECO:0007669"/>
    <property type="project" value="InterPro"/>
</dbReference>
<evidence type="ECO:0000256" key="6">
    <source>
        <dbReference type="SAM" id="MobiDB-lite"/>
    </source>
</evidence>
<dbReference type="Gene3D" id="3.90.360.10">
    <property type="entry name" value="Histone acetyl transferase 1 (HAT1), N-terminal domain"/>
    <property type="match status" value="1"/>
</dbReference>
<evidence type="ECO:0000256" key="1">
    <source>
        <dbReference type="ARBA" id="ARBA00010543"/>
    </source>
</evidence>
<evidence type="ECO:0000313" key="10">
    <source>
        <dbReference type="Proteomes" id="UP001417504"/>
    </source>
</evidence>
<dbReference type="PANTHER" id="PTHR12046">
    <property type="entry name" value="HISTONE ACETYLTRANSFERASE TYPE B CATALYTIC SUBUNIT"/>
    <property type="match status" value="1"/>
</dbReference>
<gene>
    <name evidence="9" type="ORF">Sjap_011546</name>
</gene>
<evidence type="ECO:0000256" key="5">
    <source>
        <dbReference type="ARBA" id="ARBA00048017"/>
    </source>
</evidence>
<dbReference type="GO" id="GO:0000781">
    <property type="term" value="C:chromosome, telomeric region"/>
    <property type="evidence" value="ECO:0007669"/>
    <property type="project" value="GOC"/>
</dbReference>
<evidence type="ECO:0000313" key="9">
    <source>
        <dbReference type="EMBL" id="KAK9131059.1"/>
    </source>
</evidence>
<dbReference type="InterPro" id="IPR000182">
    <property type="entry name" value="GNAT_dom"/>
</dbReference>
<dbReference type="InterPro" id="IPR019467">
    <property type="entry name" value="Hat1_N"/>
</dbReference>
<keyword evidence="10" id="KW-1185">Reference proteome</keyword>
<dbReference type="Proteomes" id="UP001417504">
    <property type="component" value="Unassembled WGS sequence"/>
</dbReference>
<evidence type="ECO:0000256" key="2">
    <source>
        <dbReference type="ARBA" id="ARBA00013184"/>
    </source>
</evidence>
<reference evidence="9 10" key="1">
    <citation type="submission" date="2024-01" db="EMBL/GenBank/DDBJ databases">
        <title>Genome assemblies of Stephania.</title>
        <authorList>
            <person name="Yang L."/>
        </authorList>
    </citation>
    <scope>NUCLEOTIDE SEQUENCE [LARGE SCALE GENOMIC DNA]</scope>
    <source>
        <strain evidence="9">QJT</strain>
        <tissue evidence="9">Leaf</tissue>
    </source>
</reference>
<feature type="domain" description="N-acetyltransferase" evidence="7">
    <location>
        <begin position="228"/>
        <end position="289"/>
    </location>
</feature>
<dbReference type="GO" id="GO:0031509">
    <property type="term" value="P:subtelomeric heterochromatin formation"/>
    <property type="evidence" value="ECO:0007669"/>
    <property type="project" value="InterPro"/>
</dbReference>
<dbReference type="EMBL" id="JBBNAE010000004">
    <property type="protein sequence ID" value="KAK9131059.1"/>
    <property type="molecule type" value="Genomic_DNA"/>
</dbReference>
<dbReference type="InterPro" id="IPR037113">
    <property type="entry name" value="Hat1_N_sf"/>
</dbReference>
<dbReference type="InterPro" id="IPR017380">
    <property type="entry name" value="Hist_AcTrfase_B-typ_cat-su"/>
</dbReference>
<dbReference type="Gene3D" id="3.40.630.30">
    <property type="match status" value="1"/>
</dbReference>
<name>A0AAP0JBU0_9MAGN</name>
<comment type="similarity">
    <text evidence="1">Belongs to the HAT1 family.</text>
</comment>
<dbReference type="GO" id="GO:0005634">
    <property type="term" value="C:nucleus"/>
    <property type="evidence" value="ECO:0007669"/>
    <property type="project" value="InterPro"/>
</dbReference>
<evidence type="ECO:0000259" key="7">
    <source>
        <dbReference type="Pfam" id="PF00583"/>
    </source>
</evidence>
<feature type="domain" description="Histone acetyl transferase HAT1 N-terminal" evidence="8">
    <location>
        <begin position="29"/>
        <end position="198"/>
    </location>
</feature>
<accession>A0AAP0JBU0</accession>
<dbReference type="Pfam" id="PF00583">
    <property type="entry name" value="Acetyltransf_1"/>
    <property type="match status" value="1"/>
</dbReference>
<dbReference type="Pfam" id="PF10394">
    <property type="entry name" value="Hat1_N"/>
    <property type="match status" value="1"/>
</dbReference>
<dbReference type="FunFam" id="3.40.630.30:FF:000077">
    <property type="entry name" value="Histone acetyltransferase type B catalytic subunit"/>
    <property type="match status" value="1"/>
</dbReference>
<dbReference type="EC" id="2.3.1.48" evidence="2"/>
<evidence type="ECO:0000256" key="4">
    <source>
        <dbReference type="ARBA" id="ARBA00023315"/>
    </source>
</evidence>
<dbReference type="SUPFAM" id="SSF55729">
    <property type="entry name" value="Acyl-CoA N-acyltransferases (Nat)"/>
    <property type="match status" value="1"/>
</dbReference>
<organism evidence="9 10">
    <name type="scientific">Stephania japonica</name>
    <dbReference type="NCBI Taxonomy" id="461633"/>
    <lineage>
        <taxon>Eukaryota</taxon>
        <taxon>Viridiplantae</taxon>
        <taxon>Streptophyta</taxon>
        <taxon>Embryophyta</taxon>
        <taxon>Tracheophyta</taxon>
        <taxon>Spermatophyta</taxon>
        <taxon>Magnoliopsida</taxon>
        <taxon>Ranunculales</taxon>
        <taxon>Menispermaceae</taxon>
        <taxon>Menispermoideae</taxon>
        <taxon>Cissampelideae</taxon>
        <taxon>Stephania</taxon>
    </lineage>
</organism>
<proteinExistence type="inferred from homology"/>
<keyword evidence="3" id="KW-0808">Transferase</keyword>
<dbReference type="AlphaFoldDB" id="A0AAP0JBU0"/>